<evidence type="ECO:0000313" key="11">
    <source>
        <dbReference type="EMBL" id="KAF2996269.1"/>
    </source>
</evidence>
<dbReference type="CDD" id="cd00067">
    <property type="entry name" value="GAL4"/>
    <property type="match status" value="1"/>
</dbReference>
<dbReference type="Pfam" id="PF00172">
    <property type="entry name" value="Zn_clus"/>
    <property type="match status" value="1"/>
</dbReference>
<feature type="compositionally biased region" description="Basic and acidic residues" evidence="9">
    <location>
        <begin position="81"/>
        <end position="103"/>
    </location>
</feature>
<feature type="compositionally biased region" description="Low complexity" evidence="9">
    <location>
        <begin position="783"/>
        <end position="820"/>
    </location>
</feature>
<dbReference type="PROSITE" id="PS00463">
    <property type="entry name" value="ZN2_CY6_FUNGAL_1"/>
    <property type="match status" value="1"/>
</dbReference>
<evidence type="ECO:0000256" key="5">
    <source>
        <dbReference type="ARBA" id="ARBA00023125"/>
    </source>
</evidence>
<evidence type="ECO:0000256" key="1">
    <source>
        <dbReference type="ARBA" id="ARBA00004123"/>
    </source>
</evidence>
<dbReference type="InterPro" id="IPR001138">
    <property type="entry name" value="Zn2Cys6_DnaBD"/>
</dbReference>
<gene>
    <name evidence="11" type="ORF">E8E13_004721</name>
</gene>
<dbReference type="GO" id="GO:0006351">
    <property type="term" value="P:DNA-templated transcription"/>
    <property type="evidence" value="ECO:0007669"/>
    <property type="project" value="InterPro"/>
</dbReference>
<dbReference type="GO" id="GO:0005634">
    <property type="term" value="C:nucleus"/>
    <property type="evidence" value="ECO:0007669"/>
    <property type="project" value="UniProtKB-SubCell"/>
</dbReference>
<dbReference type="CDD" id="cd12148">
    <property type="entry name" value="fungal_TF_MHR"/>
    <property type="match status" value="1"/>
</dbReference>
<evidence type="ECO:0000256" key="2">
    <source>
        <dbReference type="ARBA" id="ARBA00022723"/>
    </source>
</evidence>
<keyword evidence="8" id="KW-0175">Coiled coil</keyword>
<dbReference type="Pfam" id="PF04082">
    <property type="entry name" value="Fungal_trans"/>
    <property type="match status" value="1"/>
</dbReference>
<organism evidence="11 12">
    <name type="scientific">Curvularia kusanoi</name>
    <name type="common">Cochliobolus kusanoi</name>
    <dbReference type="NCBI Taxonomy" id="90978"/>
    <lineage>
        <taxon>Eukaryota</taxon>
        <taxon>Fungi</taxon>
        <taxon>Dikarya</taxon>
        <taxon>Ascomycota</taxon>
        <taxon>Pezizomycotina</taxon>
        <taxon>Dothideomycetes</taxon>
        <taxon>Pleosporomycetidae</taxon>
        <taxon>Pleosporales</taxon>
        <taxon>Pleosporineae</taxon>
        <taxon>Pleosporaceae</taxon>
        <taxon>Curvularia</taxon>
    </lineage>
</organism>
<keyword evidence="2" id="KW-0479">Metal-binding</keyword>
<feature type="compositionally biased region" description="Low complexity" evidence="9">
    <location>
        <begin position="19"/>
        <end position="30"/>
    </location>
</feature>
<feature type="region of interest" description="Disordered" evidence="9">
    <location>
        <begin position="775"/>
        <end position="830"/>
    </location>
</feature>
<evidence type="ECO:0000256" key="6">
    <source>
        <dbReference type="ARBA" id="ARBA00023163"/>
    </source>
</evidence>
<dbReference type="FunFam" id="4.10.240.10:FF:000003">
    <property type="entry name" value="C6 transcription factor (Leu3)"/>
    <property type="match status" value="1"/>
</dbReference>
<dbReference type="GO" id="GO:0008270">
    <property type="term" value="F:zinc ion binding"/>
    <property type="evidence" value="ECO:0007669"/>
    <property type="project" value="InterPro"/>
</dbReference>
<dbReference type="InterPro" id="IPR051089">
    <property type="entry name" value="prtT"/>
</dbReference>
<dbReference type="Proteomes" id="UP000801428">
    <property type="component" value="Unassembled WGS sequence"/>
</dbReference>
<dbReference type="PROSITE" id="PS50048">
    <property type="entry name" value="ZN2_CY6_FUNGAL_2"/>
    <property type="match status" value="1"/>
</dbReference>
<feature type="region of interest" description="Disordered" evidence="9">
    <location>
        <begin position="729"/>
        <end position="763"/>
    </location>
</feature>
<evidence type="ECO:0000256" key="7">
    <source>
        <dbReference type="ARBA" id="ARBA00023242"/>
    </source>
</evidence>
<keyword evidence="7" id="KW-0539">Nucleus</keyword>
<dbReference type="SMART" id="SM00066">
    <property type="entry name" value="GAL4"/>
    <property type="match status" value="1"/>
</dbReference>
<keyword evidence="3" id="KW-0862">Zinc</keyword>
<keyword evidence="12" id="KW-1185">Reference proteome</keyword>
<keyword evidence="5" id="KW-0238">DNA-binding</keyword>
<dbReference type="SUPFAM" id="SSF57701">
    <property type="entry name" value="Zn2/Cys6 DNA-binding domain"/>
    <property type="match status" value="1"/>
</dbReference>
<dbReference type="GO" id="GO:0000981">
    <property type="term" value="F:DNA-binding transcription factor activity, RNA polymerase II-specific"/>
    <property type="evidence" value="ECO:0007669"/>
    <property type="project" value="InterPro"/>
</dbReference>
<evidence type="ECO:0000259" key="10">
    <source>
        <dbReference type="PROSITE" id="PS50048"/>
    </source>
</evidence>
<keyword evidence="4" id="KW-0805">Transcription regulation</keyword>
<evidence type="ECO:0000256" key="3">
    <source>
        <dbReference type="ARBA" id="ARBA00022833"/>
    </source>
</evidence>
<feature type="region of interest" description="Disordered" evidence="9">
    <location>
        <begin position="1"/>
        <end position="119"/>
    </location>
</feature>
<feature type="domain" description="Zn(2)-C6 fungal-type" evidence="10">
    <location>
        <begin position="122"/>
        <end position="154"/>
    </location>
</feature>
<evidence type="ECO:0000313" key="12">
    <source>
        <dbReference type="Proteomes" id="UP000801428"/>
    </source>
</evidence>
<evidence type="ECO:0000256" key="8">
    <source>
        <dbReference type="SAM" id="Coils"/>
    </source>
</evidence>
<name>A0A9P4T7I2_CURKU</name>
<dbReference type="PANTHER" id="PTHR31845:SF39">
    <property type="entry name" value="TRANSCRIPTION FACTOR PBCR-RELATED"/>
    <property type="match status" value="1"/>
</dbReference>
<dbReference type="EMBL" id="SWKU01000028">
    <property type="protein sequence ID" value="KAF2996269.1"/>
    <property type="molecule type" value="Genomic_DNA"/>
</dbReference>
<dbReference type="GO" id="GO:0001216">
    <property type="term" value="F:DNA-binding transcription activator activity"/>
    <property type="evidence" value="ECO:0007669"/>
    <property type="project" value="UniProtKB-ARBA"/>
</dbReference>
<accession>A0A9P4T7I2</accession>
<feature type="compositionally biased region" description="Low complexity" evidence="9">
    <location>
        <begin position="38"/>
        <end position="68"/>
    </location>
</feature>
<dbReference type="InterPro" id="IPR007219">
    <property type="entry name" value="XnlR_reg_dom"/>
</dbReference>
<comment type="subcellular location">
    <subcellularLocation>
        <location evidence="1">Nucleus</location>
    </subcellularLocation>
</comment>
<dbReference type="OrthoDB" id="8062037at2759"/>
<feature type="compositionally biased region" description="Basic and acidic residues" evidence="9">
    <location>
        <begin position="729"/>
        <end position="748"/>
    </location>
</feature>
<protein>
    <recommendedName>
        <fullName evidence="10">Zn(2)-C6 fungal-type domain-containing protein</fullName>
    </recommendedName>
</protein>
<evidence type="ECO:0000256" key="9">
    <source>
        <dbReference type="SAM" id="MobiDB-lite"/>
    </source>
</evidence>
<dbReference type="Gene3D" id="4.10.240.10">
    <property type="entry name" value="Zn(2)-C6 fungal-type DNA-binding domain"/>
    <property type="match status" value="1"/>
</dbReference>
<feature type="coiled-coil region" evidence="8">
    <location>
        <begin position="162"/>
        <end position="189"/>
    </location>
</feature>
<evidence type="ECO:0000256" key="4">
    <source>
        <dbReference type="ARBA" id="ARBA00023015"/>
    </source>
</evidence>
<dbReference type="AlphaFoldDB" id="A0A9P4T7I2"/>
<comment type="caution">
    <text evidence="11">The sequence shown here is derived from an EMBL/GenBank/DDBJ whole genome shotgun (WGS) entry which is preliminary data.</text>
</comment>
<dbReference type="GO" id="GO:0000976">
    <property type="term" value="F:transcription cis-regulatory region binding"/>
    <property type="evidence" value="ECO:0007669"/>
    <property type="project" value="TreeGrafter"/>
</dbReference>
<proteinExistence type="predicted"/>
<sequence>MSAPIDPALFSPFDSKDGAPPQSYASQPQPNVGHPYYLPSSATHQQQQQQQHQQRPQLSQQPTLSSSTDPALQQTSPHVPEGSHDEYELEHDHDDEGDHDHDGTLATPGSAKDAADFKRPRACDSCRGLKVRCDQERPDVSCKRCAKAGRPCITTPPTRKRQKKADSRVAELERKIDALTATLHAQKQTPPEVRHHGGIPQHIGNTPSTAMPEGSFRMGTISHEWASPAAPGYENIPPGYGPAQTIQRGHEAKRRKVDHGHSHATIPEAMDAIHRDLAEHPEMKRNGKSRIHADHSHINAQIDALVSPETAERIFARYVNDVCPHFPAVPFAPGTTARDIREKKPLLFLSLLAASSHGSAVELVSQDVQRELITLLKDRLADVIWRNGEKSLEIVQALHVAVLWYRPPLHFEQHNFYMMVNVAAVMALDLGLGRKATPNVVKLSMGPFRRYHPNSSSIEARRTFLVCYYLCMSITMVLRRPILLRWTKYMEESVKILETSPDAFPSDKLLCQQVKMAHIGEDISVQFCMDDPSAEIAISEPKVIYALKIFENELQQLKDENAKMGEVDPTLRLGEHVTNLFLHEIALHQNQGATDLQPPFPLEAFSPSTIQRGVPIGPAHIGALGECLTATHGILDTILSIELDILLTLPVIFCVRAIYAIVCLMKMWVSVSSSGEVSSIIKKEDLQIEMYLERLVTMFNAIVSRDAQSPHGKFYFVAKRLQERFAQIKEGTSKSEQADANEMSRRASNDGARPPSQQTSTNQTPLHLLSEVAMGSSNSAPPQVQSHAHSRSQQQAQAALQAHSHAQQQPLQQQSWYQGQPNASDVMGMSQPNFDLNFDFTQFDLGTGSDADLSALFIPDSMLWSYPTDTNIQGYNAF</sequence>
<reference evidence="11" key="1">
    <citation type="submission" date="2019-04" db="EMBL/GenBank/DDBJ databases">
        <title>Sequencing of skin fungus with MAO and IRED activity.</title>
        <authorList>
            <person name="Marsaioli A.J."/>
            <person name="Bonatto J.M.C."/>
            <person name="Reis Junior O."/>
        </authorList>
    </citation>
    <scope>NUCLEOTIDE SEQUENCE</scope>
    <source>
        <strain evidence="11">30M1</strain>
    </source>
</reference>
<dbReference type="InterPro" id="IPR036864">
    <property type="entry name" value="Zn2-C6_fun-type_DNA-bd_sf"/>
</dbReference>
<keyword evidence="6" id="KW-0804">Transcription</keyword>
<dbReference type="PANTHER" id="PTHR31845">
    <property type="entry name" value="FINGER DOMAIN PROTEIN, PUTATIVE-RELATED"/>
    <property type="match status" value="1"/>
</dbReference>